<accession>A0ABT2HT53</accession>
<keyword evidence="4" id="KW-1185">Reference proteome</keyword>
<keyword evidence="2" id="KW-0472">Membrane</keyword>
<evidence type="ECO:0000256" key="1">
    <source>
        <dbReference type="SAM" id="MobiDB-lite"/>
    </source>
</evidence>
<feature type="compositionally biased region" description="Low complexity" evidence="1">
    <location>
        <begin position="417"/>
        <end position="445"/>
    </location>
</feature>
<feature type="transmembrane region" description="Helical" evidence="2">
    <location>
        <begin position="223"/>
        <end position="248"/>
    </location>
</feature>
<feature type="transmembrane region" description="Helical" evidence="2">
    <location>
        <begin position="70"/>
        <end position="91"/>
    </location>
</feature>
<dbReference type="EMBL" id="JALXMO010000034">
    <property type="protein sequence ID" value="MCT1607670.1"/>
    <property type="molecule type" value="Genomic_DNA"/>
</dbReference>
<feature type="region of interest" description="Disordered" evidence="1">
    <location>
        <begin position="297"/>
        <end position="493"/>
    </location>
</feature>
<name>A0ABT2HT53_9MICC</name>
<evidence type="ECO:0000313" key="4">
    <source>
        <dbReference type="Proteomes" id="UP001205046"/>
    </source>
</evidence>
<feature type="compositionally biased region" description="Pro residues" evidence="1">
    <location>
        <begin position="456"/>
        <end position="481"/>
    </location>
</feature>
<protein>
    <submittedName>
        <fullName evidence="3">Type IV secretion system protein</fullName>
    </submittedName>
</protein>
<feature type="transmembrane region" description="Helical" evidence="2">
    <location>
        <begin position="193"/>
        <end position="211"/>
    </location>
</feature>
<evidence type="ECO:0000313" key="3">
    <source>
        <dbReference type="EMBL" id="MCT1607670.1"/>
    </source>
</evidence>
<gene>
    <name evidence="3" type="ORF">M3B43_10145</name>
</gene>
<feature type="compositionally biased region" description="Gly residues" evidence="1">
    <location>
        <begin position="352"/>
        <end position="385"/>
    </location>
</feature>
<keyword evidence="2" id="KW-0812">Transmembrane</keyword>
<evidence type="ECO:0000256" key="2">
    <source>
        <dbReference type="SAM" id="Phobius"/>
    </source>
</evidence>
<feature type="transmembrane region" description="Helical" evidence="2">
    <location>
        <begin position="160"/>
        <end position="186"/>
    </location>
</feature>
<feature type="transmembrane region" description="Helical" evidence="2">
    <location>
        <begin position="103"/>
        <end position="123"/>
    </location>
</feature>
<feature type="transmembrane region" description="Helical" evidence="2">
    <location>
        <begin position="260"/>
        <end position="281"/>
    </location>
</feature>
<dbReference type="RefSeq" id="WP_260073554.1">
    <property type="nucleotide sequence ID" value="NZ_JALXMO010000034.1"/>
</dbReference>
<proteinExistence type="predicted"/>
<sequence length="493" mass="48903">MGLCDVPVISNVCDTAGEAAASLISAPFDWLAQAMGAAAGWLFEAVWAVFDTTTLVDVTSDEYLGVYNIVFGIAVFVMLLFFCLQLITGLIRRDPGALTRAALGLAKSVLGSFIAVTLTALLLEVVDQLSLGIIQAAGETTESMGDKIAGLAAGLTAISIAAPGVGAIITIFMAGLAISAAAIVWLSLLVRKALILVAVVLAPLAFAGASWDASKGWIGKWAMFVIALAVSKLVLTVMFLVAITQVSAPIEADLASVSDPLAGVVLMLMAAFAPYMTYRFLSFVGVDMYHSIGAEQEAKQSLNRPVPTPNKPQGEGPKKVLDGNSDPSSGGPGGQKPTSGKPSGGPPPGGPGGPGATAGSGTTATGGGTAGAGAGGGTAGAGAAAGGPAAAAVIGAKVAKDSATAGPKAGQALGNQAETAADAADTSTGGGQQPSQPSGGPSAQGPRGGEDRTPGQPAPKTPRQPADPPPPRPPHAGPQPQDPTADVHKRRKG</sequence>
<keyword evidence="2" id="KW-1133">Transmembrane helix</keyword>
<comment type="caution">
    <text evidence="3">The sequence shown here is derived from an EMBL/GenBank/DDBJ whole genome shotgun (WGS) entry which is preliminary data.</text>
</comment>
<reference evidence="3 4" key="1">
    <citation type="submission" date="2022-04" db="EMBL/GenBank/DDBJ databases">
        <title>Human microbiome associated bacterial genomes.</title>
        <authorList>
            <person name="Sandstrom S."/>
            <person name="Salamzade R."/>
            <person name="Kalan L.R."/>
        </authorList>
    </citation>
    <scope>NUCLEOTIDE SEQUENCE [LARGE SCALE GENOMIC DNA]</scope>
    <source>
        <strain evidence="4">p3-SID767</strain>
    </source>
</reference>
<organism evidence="3 4">
    <name type="scientific">Nesterenkonia massiliensis</name>
    <dbReference type="NCBI Taxonomy" id="1232429"/>
    <lineage>
        <taxon>Bacteria</taxon>
        <taxon>Bacillati</taxon>
        <taxon>Actinomycetota</taxon>
        <taxon>Actinomycetes</taxon>
        <taxon>Micrococcales</taxon>
        <taxon>Micrococcaceae</taxon>
        <taxon>Nesterenkonia</taxon>
    </lineage>
</organism>
<dbReference type="Proteomes" id="UP001205046">
    <property type="component" value="Unassembled WGS sequence"/>
</dbReference>